<dbReference type="Pfam" id="PF13275">
    <property type="entry name" value="S4_2"/>
    <property type="match status" value="1"/>
</dbReference>
<organism evidence="2 3">
    <name type="scientific">Dactylosporangium salmoneum</name>
    <dbReference type="NCBI Taxonomy" id="53361"/>
    <lineage>
        <taxon>Bacteria</taxon>
        <taxon>Bacillati</taxon>
        <taxon>Actinomycetota</taxon>
        <taxon>Actinomycetes</taxon>
        <taxon>Micromonosporales</taxon>
        <taxon>Micromonosporaceae</taxon>
        <taxon>Dactylosporangium</taxon>
    </lineage>
</organism>
<dbReference type="PROSITE" id="PS50889">
    <property type="entry name" value="S4"/>
    <property type="match status" value="1"/>
</dbReference>
<protein>
    <recommendedName>
        <fullName evidence="4">RNA-binding S4 domain-containing protein</fullName>
    </recommendedName>
</protein>
<gene>
    <name evidence="2" type="ORF">GCM10010170_102490</name>
</gene>
<evidence type="ECO:0000313" key="3">
    <source>
        <dbReference type="Proteomes" id="UP001501444"/>
    </source>
</evidence>
<comment type="caution">
    <text evidence="2">The sequence shown here is derived from an EMBL/GenBank/DDBJ whole genome shotgun (WGS) entry which is preliminary data.</text>
</comment>
<dbReference type="InterPro" id="IPR036986">
    <property type="entry name" value="S4_RNA-bd_sf"/>
</dbReference>
<evidence type="ECO:0000313" key="2">
    <source>
        <dbReference type="EMBL" id="GAA2390458.1"/>
    </source>
</evidence>
<evidence type="ECO:0000256" key="1">
    <source>
        <dbReference type="PROSITE-ProRule" id="PRU00182"/>
    </source>
</evidence>
<proteinExistence type="predicted"/>
<accession>A0ABN3HZ02</accession>
<keyword evidence="3" id="KW-1185">Reference proteome</keyword>
<dbReference type="Proteomes" id="UP001501444">
    <property type="component" value="Unassembled WGS sequence"/>
</dbReference>
<sequence length="88" mass="9806">MVQLARLRVRPVRDTPLEALMRDVEIRGDMIRLGQFLKLADVLESGGESKELIGEGEVTVNGEVDTRRGRQLHRGDVVEVLGQSLRVA</sequence>
<dbReference type="Gene3D" id="3.10.290.10">
    <property type="entry name" value="RNA-binding S4 domain"/>
    <property type="match status" value="1"/>
</dbReference>
<dbReference type="EMBL" id="BAAARV010000123">
    <property type="protein sequence ID" value="GAA2390458.1"/>
    <property type="molecule type" value="Genomic_DNA"/>
</dbReference>
<evidence type="ECO:0008006" key="4">
    <source>
        <dbReference type="Google" id="ProtNLM"/>
    </source>
</evidence>
<reference evidence="2 3" key="1">
    <citation type="journal article" date="2019" name="Int. J. Syst. Evol. Microbiol.">
        <title>The Global Catalogue of Microorganisms (GCM) 10K type strain sequencing project: providing services to taxonomists for standard genome sequencing and annotation.</title>
        <authorList>
            <consortium name="The Broad Institute Genomics Platform"/>
            <consortium name="The Broad Institute Genome Sequencing Center for Infectious Disease"/>
            <person name="Wu L."/>
            <person name="Ma J."/>
        </authorList>
    </citation>
    <scope>NUCLEOTIDE SEQUENCE [LARGE SCALE GENOMIC DNA]</scope>
    <source>
        <strain evidence="2 3">JCM 3272</strain>
    </source>
</reference>
<dbReference type="CDD" id="cd00165">
    <property type="entry name" value="S4"/>
    <property type="match status" value="1"/>
</dbReference>
<dbReference type="SUPFAM" id="SSF55174">
    <property type="entry name" value="Alpha-L RNA-binding motif"/>
    <property type="match status" value="1"/>
</dbReference>
<keyword evidence="1" id="KW-0694">RNA-binding</keyword>
<name>A0ABN3HZ02_9ACTN</name>